<evidence type="ECO:0000256" key="8">
    <source>
        <dbReference type="SAM" id="Phobius"/>
    </source>
</evidence>
<dbReference type="Gene3D" id="3.30.565.10">
    <property type="entry name" value="Histidine kinase-like ATPase, C-terminal domain"/>
    <property type="match status" value="1"/>
</dbReference>
<evidence type="ECO:0000256" key="2">
    <source>
        <dbReference type="ARBA" id="ARBA00012438"/>
    </source>
</evidence>
<evidence type="ECO:0000256" key="3">
    <source>
        <dbReference type="ARBA" id="ARBA00022553"/>
    </source>
</evidence>
<evidence type="ECO:0000259" key="9">
    <source>
        <dbReference type="PROSITE" id="PS50109"/>
    </source>
</evidence>
<dbReference type="Gene3D" id="3.30.450.40">
    <property type="match status" value="1"/>
</dbReference>
<dbReference type="InterPro" id="IPR036097">
    <property type="entry name" value="HisK_dim/P_sf"/>
</dbReference>
<name>A0A1F5Z8X3_9BACT</name>
<sequence>MSLFALIVVTFTIIANSIIALVSYLNNPKSWTNKLISFLALIFASWTLFNYFALLPNDETMRLFWVRVVMLVTSPMGVATFLLAFIFPNEPFVGEKKYIYPVIVLAVITGIVSMTPLVFARVDNLPNNNFALVPGIGIVLFAINHMGLTTAGLVILVRKFLRSKGLLRQQFQWFLIGTILTLTLITLSNFVAVVFFKTMEYTFIGPLFTLFEVGFILYAVMKTRFLDIRLVVARSVAYTLLISILGILYISVLIFIGLFEGTDTVDLNLIITFTIPALLIAFSFQSILRTVEYYTDKIFYRRAYDVNELLSAIGHIVISTFQLEALTAEIMHKLTAAIRISYGFFMLYHSDGSLTVHGLSEDIKIQIDKKEYLSLVQKVESNPNKMVLFEEIDESPQKELMRQNSIHVISLLVVKNEAIGIICLGEKLSGDVYSEEDVRVLKILINETAVAIKNALSVSEIQRFNITLKQEIDKATSDLKYANNQLQELDKLKDEFVSLASHELRTPMTAIKGSLSTILEGYAGDVSDQAKEFLTAAYNENDRLLRLVNNLLNISRIEAGRLKFEIHNIKLDSIISDIIANLHSAAEEKSLFLKSESDGQLPPVKADGDMVKEVLINIIGNAIKYTHRGGITVKTKADERKVTISITDTGSGIAKEDQLLLFKKFSQIQGDYARTQGGTGLGLYISKKIIEGMGGEIWLESKLGVGSTFLFSLPISN</sequence>
<dbReference type="Proteomes" id="UP000176854">
    <property type="component" value="Unassembled WGS sequence"/>
</dbReference>
<dbReference type="Pfam" id="PF00512">
    <property type="entry name" value="HisKA"/>
    <property type="match status" value="1"/>
</dbReference>
<dbReference type="InterPro" id="IPR050736">
    <property type="entry name" value="Sensor_HK_Regulatory"/>
</dbReference>
<feature type="transmembrane region" description="Helical" evidence="8">
    <location>
        <begin position="131"/>
        <end position="161"/>
    </location>
</feature>
<keyword evidence="7" id="KW-0175">Coiled coil</keyword>
<dbReference type="CDD" id="cd16922">
    <property type="entry name" value="HATPase_EvgS-ArcB-TorS-like"/>
    <property type="match status" value="1"/>
</dbReference>
<dbReference type="InterPro" id="IPR005467">
    <property type="entry name" value="His_kinase_dom"/>
</dbReference>
<keyword evidence="8" id="KW-1133">Transmembrane helix</keyword>
<dbReference type="Pfam" id="PF16927">
    <property type="entry name" value="HisKA_7TM"/>
    <property type="match status" value="1"/>
</dbReference>
<feature type="transmembrane region" description="Helical" evidence="8">
    <location>
        <begin position="64"/>
        <end position="86"/>
    </location>
</feature>
<feature type="transmembrane region" description="Helical" evidence="8">
    <location>
        <begin position="6"/>
        <end position="26"/>
    </location>
</feature>
<dbReference type="InterPro" id="IPR003594">
    <property type="entry name" value="HATPase_dom"/>
</dbReference>
<dbReference type="InterPro" id="IPR031621">
    <property type="entry name" value="HisKA_7TM"/>
</dbReference>
<keyword evidence="4" id="KW-0808">Transferase</keyword>
<dbReference type="FunFam" id="3.30.565.10:FF:000010">
    <property type="entry name" value="Sensor histidine kinase RcsC"/>
    <property type="match status" value="1"/>
</dbReference>
<keyword evidence="3" id="KW-0597">Phosphoprotein</keyword>
<dbReference type="EC" id="2.7.13.3" evidence="2"/>
<protein>
    <recommendedName>
        <fullName evidence="2">histidine kinase</fullName>
        <ecNumber evidence="2">2.7.13.3</ecNumber>
    </recommendedName>
</protein>
<accession>A0A1F5Z8X3</accession>
<dbReference type="FunFam" id="1.10.287.130:FF:000001">
    <property type="entry name" value="Two-component sensor histidine kinase"/>
    <property type="match status" value="1"/>
</dbReference>
<dbReference type="PANTHER" id="PTHR43711">
    <property type="entry name" value="TWO-COMPONENT HISTIDINE KINASE"/>
    <property type="match status" value="1"/>
</dbReference>
<keyword evidence="5" id="KW-0418">Kinase</keyword>
<proteinExistence type="predicted"/>
<feature type="transmembrane region" description="Helical" evidence="8">
    <location>
        <begin position="201"/>
        <end position="220"/>
    </location>
</feature>
<feature type="transmembrane region" description="Helical" evidence="8">
    <location>
        <begin position="173"/>
        <end position="195"/>
    </location>
</feature>
<dbReference type="Gene3D" id="1.10.287.130">
    <property type="match status" value="1"/>
</dbReference>
<feature type="coiled-coil region" evidence="7">
    <location>
        <begin position="465"/>
        <end position="492"/>
    </location>
</feature>
<dbReference type="GO" id="GO:0000155">
    <property type="term" value="F:phosphorelay sensor kinase activity"/>
    <property type="evidence" value="ECO:0007669"/>
    <property type="project" value="InterPro"/>
</dbReference>
<keyword evidence="6" id="KW-0902">Two-component regulatory system</keyword>
<evidence type="ECO:0000256" key="5">
    <source>
        <dbReference type="ARBA" id="ARBA00022777"/>
    </source>
</evidence>
<dbReference type="InterPro" id="IPR004358">
    <property type="entry name" value="Sig_transdc_His_kin-like_C"/>
</dbReference>
<dbReference type="SMART" id="SM00387">
    <property type="entry name" value="HATPase_c"/>
    <property type="match status" value="1"/>
</dbReference>
<dbReference type="PANTHER" id="PTHR43711:SF1">
    <property type="entry name" value="HISTIDINE KINASE 1"/>
    <property type="match status" value="1"/>
</dbReference>
<dbReference type="InterPro" id="IPR003018">
    <property type="entry name" value="GAF"/>
</dbReference>
<dbReference type="InterPro" id="IPR003661">
    <property type="entry name" value="HisK_dim/P_dom"/>
</dbReference>
<dbReference type="PROSITE" id="PS50109">
    <property type="entry name" value="HIS_KIN"/>
    <property type="match status" value="1"/>
</dbReference>
<dbReference type="SUPFAM" id="SSF55781">
    <property type="entry name" value="GAF domain-like"/>
    <property type="match status" value="1"/>
</dbReference>
<feature type="transmembrane region" description="Helical" evidence="8">
    <location>
        <begin position="98"/>
        <end position="119"/>
    </location>
</feature>
<dbReference type="SMART" id="SM00388">
    <property type="entry name" value="HisKA"/>
    <property type="match status" value="1"/>
</dbReference>
<evidence type="ECO:0000256" key="4">
    <source>
        <dbReference type="ARBA" id="ARBA00022679"/>
    </source>
</evidence>
<dbReference type="CDD" id="cd00082">
    <property type="entry name" value="HisKA"/>
    <property type="match status" value="1"/>
</dbReference>
<dbReference type="SMART" id="SM00065">
    <property type="entry name" value="GAF"/>
    <property type="match status" value="1"/>
</dbReference>
<dbReference type="AlphaFoldDB" id="A0A1F5Z8X3"/>
<reference evidence="10 11" key="1">
    <citation type="journal article" date="2016" name="Nat. Commun.">
        <title>Thousands of microbial genomes shed light on interconnected biogeochemical processes in an aquifer system.</title>
        <authorList>
            <person name="Anantharaman K."/>
            <person name="Brown C.T."/>
            <person name="Hug L.A."/>
            <person name="Sharon I."/>
            <person name="Castelle C.J."/>
            <person name="Probst A.J."/>
            <person name="Thomas B.C."/>
            <person name="Singh A."/>
            <person name="Wilkins M.J."/>
            <person name="Karaoz U."/>
            <person name="Brodie E.L."/>
            <person name="Williams K.H."/>
            <person name="Hubbard S.S."/>
            <person name="Banfield J.F."/>
        </authorList>
    </citation>
    <scope>NUCLEOTIDE SEQUENCE [LARGE SCALE GENOMIC DNA]</scope>
</reference>
<evidence type="ECO:0000256" key="6">
    <source>
        <dbReference type="ARBA" id="ARBA00023012"/>
    </source>
</evidence>
<comment type="catalytic activity">
    <reaction evidence="1">
        <text>ATP + protein L-histidine = ADP + protein N-phospho-L-histidine.</text>
        <dbReference type="EC" id="2.7.13.3"/>
    </reaction>
</comment>
<keyword evidence="8" id="KW-0472">Membrane</keyword>
<evidence type="ECO:0000256" key="7">
    <source>
        <dbReference type="SAM" id="Coils"/>
    </source>
</evidence>
<evidence type="ECO:0000313" key="10">
    <source>
        <dbReference type="EMBL" id="OGG08919.1"/>
    </source>
</evidence>
<dbReference type="InterPro" id="IPR036890">
    <property type="entry name" value="HATPase_C_sf"/>
</dbReference>
<comment type="caution">
    <text evidence="10">The sequence shown here is derived from an EMBL/GenBank/DDBJ whole genome shotgun (WGS) entry which is preliminary data.</text>
</comment>
<organism evidence="10 11">
    <name type="scientific">Candidatus Gottesmanbacteria bacterium RBG_16_43_7</name>
    <dbReference type="NCBI Taxonomy" id="1798373"/>
    <lineage>
        <taxon>Bacteria</taxon>
        <taxon>Candidatus Gottesmaniibacteriota</taxon>
    </lineage>
</organism>
<feature type="transmembrane region" description="Helical" evidence="8">
    <location>
        <begin position="35"/>
        <end position="52"/>
    </location>
</feature>
<dbReference type="Pfam" id="PF02518">
    <property type="entry name" value="HATPase_c"/>
    <property type="match status" value="1"/>
</dbReference>
<gene>
    <name evidence="10" type="ORF">A2154_02965</name>
</gene>
<dbReference type="STRING" id="1798373.A2154_02965"/>
<dbReference type="InterPro" id="IPR029016">
    <property type="entry name" value="GAF-like_dom_sf"/>
</dbReference>
<evidence type="ECO:0000313" key="11">
    <source>
        <dbReference type="Proteomes" id="UP000176854"/>
    </source>
</evidence>
<evidence type="ECO:0000256" key="1">
    <source>
        <dbReference type="ARBA" id="ARBA00000085"/>
    </source>
</evidence>
<feature type="transmembrane region" description="Helical" evidence="8">
    <location>
        <begin position="269"/>
        <end position="288"/>
    </location>
</feature>
<feature type="transmembrane region" description="Helical" evidence="8">
    <location>
        <begin position="232"/>
        <end position="257"/>
    </location>
</feature>
<dbReference type="PRINTS" id="PR00344">
    <property type="entry name" value="BCTRLSENSOR"/>
</dbReference>
<feature type="domain" description="Histidine kinase" evidence="9">
    <location>
        <begin position="499"/>
        <end position="717"/>
    </location>
</feature>
<dbReference type="SUPFAM" id="SSF55874">
    <property type="entry name" value="ATPase domain of HSP90 chaperone/DNA topoisomerase II/histidine kinase"/>
    <property type="match status" value="1"/>
</dbReference>
<dbReference type="SUPFAM" id="SSF47384">
    <property type="entry name" value="Homodimeric domain of signal transducing histidine kinase"/>
    <property type="match status" value="1"/>
</dbReference>
<dbReference type="EMBL" id="MFJC01000039">
    <property type="protein sequence ID" value="OGG08919.1"/>
    <property type="molecule type" value="Genomic_DNA"/>
</dbReference>
<keyword evidence="8" id="KW-0812">Transmembrane</keyword>